<comment type="subcellular location">
    <subcellularLocation>
        <location evidence="1">Nucleus</location>
    </subcellularLocation>
</comment>
<dbReference type="GO" id="GO:0046983">
    <property type="term" value="F:protein dimerization activity"/>
    <property type="evidence" value="ECO:0007669"/>
    <property type="project" value="InterPro"/>
</dbReference>
<dbReference type="InterPro" id="IPR052035">
    <property type="entry name" value="ZnF_BED_domain_contain"/>
</dbReference>
<evidence type="ECO:0000256" key="4">
    <source>
        <dbReference type="ARBA" id="ARBA00022833"/>
    </source>
</evidence>
<dbReference type="EMBL" id="NHYD01002129">
    <property type="protein sequence ID" value="PPQ88236.1"/>
    <property type="molecule type" value="Genomic_DNA"/>
</dbReference>
<evidence type="ECO:0000259" key="6">
    <source>
        <dbReference type="Pfam" id="PF05699"/>
    </source>
</evidence>
<keyword evidence="3" id="KW-0863">Zinc-finger</keyword>
<name>A0A409XBW1_PSICY</name>
<dbReference type="InParanoid" id="A0A409XBW1"/>
<dbReference type="PANTHER" id="PTHR46481:SF10">
    <property type="entry name" value="ZINC FINGER BED DOMAIN-CONTAINING PROTEIN 39"/>
    <property type="match status" value="1"/>
</dbReference>
<evidence type="ECO:0000313" key="7">
    <source>
        <dbReference type="EMBL" id="PPQ88236.1"/>
    </source>
</evidence>
<keyword evidence="8" id="KW-1185">Reference proteome</keyword>
<dbReference type="GO" id="GO:0008270">
    <property type="term" value="F:zinc ion binding"/>
    <property type="evidence" value="ECO:0007669"/>
    <property type="project" value="UniProtKB-KW"/>
</dbReference>
<dbReference type="SUPFAM" id="SSF53098">
    <property type="entry name" value="Ribonuclease H-like"/>
    <property type="match status" value="1"/>
</dbReference>
<dbReference type="AlphaFoldDB" id="A0A409XBW1"/>
<dbReference type="GO" id="GO:0005634">
    <property type="term" value="C:nucleus"/>
    <property type="evidence" value="ECO:0007669"/>
    <property type="project" value="UniProtKB-SubCell"/>
</dbReference>
<dbReference type="Pfam" id="PF05699">
    <property type="entry name" value="Dimer_Tnp_hAT"/>
    <property type="match status" value="1"/>
</dbReference>
<dbReference type="InterPro" id="IPR008906">
    <property type="entry name" value="HATC_C_dom"/>
</dbReference>
<dbReference type="STRING" id="93625.A0A409XBW1"/>
<dbReference type="PANTHER" id="PTHR46481">
    <property type="entry name" value="ZINC FINGER BED DOMAIN-CONTAINING PROTEIN 4"/>
    <property type="match status" value="1"/>
</dbReference>
<dbReference type="InterPro" id="IPR012337">
    <property type="entry name" value="RNaseH-like_sf"/>
</dbReference>
<sequence length="674" mass="76258">MTISEGRNKEKSDLPPLPLRRLTKSFFDTEQLAKEWTAGVYGFFRPDPIIECISGHHAHTFICAATHCRGPTRNIRRFLDTKDAKSTSNLHQHALKCWGEDNVEAAQSHLADEVHEATKGASPSGSITAAFKRKGKGKISYSHRQHTKTETRAEIVHWVAESSRPLNIVKDRGFQSLMKTGRPEYWIPSPSTDHPGALSFATDAWSSPNHRAYVAVTVHFEQDGIPVSMLLNIVKVPHSHSGLNLAKAFADILEDFGISDKILSITSNNASNNGTMIVELSKLIPSFPGESNLTRCFNHVLSLVAKTAIRVFDVSEAVKDTIDERLALLEVEQEALDKSVLPVRLLLIKLRKFSYAIIHSTTLLLPEWFLTLKDTKLDERMMPRDVSTRWNSTYDMLKFAIDYRKAIDRLMGDKNLGLRQYELSDDEWEIAKQLSLLLMIFKEATLFFLRSTPNIPTVLPAMDHIDKWLTTASVNSKLPASIRTATGLSKKTLNRYYKRSDCSKVYCIAMVKFEEPSIALTAQAQKKNASLSTNIFDTLPAFSAMPSFTEQDELSRYLAEDIIPMKPQDALSWWASKMNIYPRLSRMALDYLSIPATSVDVEHVFSRGRILLSHLRNRTSPQTTRALMCLQVWSILGYVKNKDMLSVTRLPETQGDDDEDLDDGWDDIKRKYIH</sequence>
<accession>A0A409XBW1</accession>
<gene>
    <name evidence="7" type="ORF">CVT25_005286</name>
</gene>
<comment type="caution">
    <text evidence="7">The sequence shown here is derived from an EMBL/GenBank/DDBJ whole genome shotgun (WGS) entry which is preliminary data.</text>
</comment>
<proteinExistence type="predicted"/>
<protein>
    <recommendedName>
        <fullName evidence="6">HAT C-terminal dimerisation domain-containing protein</fullName>
    </recommendedName>
</protein>
<dbReference type="SUPFAM" id="SSF140996">
    <property type="entry name" value="Hermes dimerisation domain"/>
    <property type="match status" value="1"/>
</dbReference>
<dbReference type="Proteomes" id="UP000283269">
    <property type="component" value="Unassembled WGS sequence"/>
</dbReference>
<dbReference type="OrthoDB" id="2677917at2759"/>
<feature type="domain" description="HAT C-terminal dimerisation" evidence="6">
    <location>
        <begin position="553"/>
        <end position="633"/>
    </location>
</feature>
<evidence type="ECO:0000256" key="3">
    <source>
        <dbReference type="ARBA" id="ARBA00022771"/>
    </source>
</evidence>
<keyword evidence="2" id="KW-0479">Metal-binding</keyword>
<reference evidence="7 8" key="1">
    <citation type="journal article" date="2018" name="Evol. Lett.">
        <title>Horizontal gene cluster transfer increased hallucinogenic mushroom diversity.</title>
        <authorList>
            <person name="Reynolds H.T."/>
            <person name="Vijayakumar V."/>
            <person name="Gluck-Thaler E."/>
            <person name="Korotkin H.B."/>
            <person name="Matheny P.B."/>
            <person name="Slot J.C."/>
        </authorList>
    </citation>
    <scope>NUCLEOTIDE SEQUENCE [LARGE SCALE GENOMIC DNA]</scope>
    <source>
        <strain evidence="7 8">2631</strain>
    </source>
</reference>
<evidence type="ECO:0000256" key="2">
    <source>
        <dbReference type="ARBA" id="ARBA00022723"/>
    </source>
</evidence>
<evidence type="ECO:0000313" key="8">
    <source>
        <dbReference type="Proteomes" id="UP000283269"/>
    </source>
</evidence>
<keyword evidence="5" id="KW-0539">Nucleus</keyword>
<keyword evidence="4" id="KW-0862">Zinc</keyword>
<evidence type="ECO:0000256" key="5">
    <source>
        <dbReference type="ARBA" id="ARBA00023242"/>
    </source>
</evidence>
<organism evidence="7 8">
    <name type="scientific">Psilocybe cyanescens</name>
    <dbReference type="NCBI Taxonomy" id="93625"/>
    <lineage>
        <taxon>Eukaryota</taxon>
        <taxon>Fungi</taxon>
        <taxon>Dikarya</taxon>
        <taxon>Basidiomycota</taxon>
        <taxon>Agaricomycotina</taxon>
        <taxon>Agaricomycetes</taxon>
        <taxon>Agaricomycetidae</taxon>
        <taxon>Agaricales</taxon>
        <taxon>Agaricineae</taxon>
        <taxon>Strophariaceae</taxon>
        <taxon>Psilocybe</taxon>
    </lineage>
</organism>
<evidence type="ECO:0000256" key="1">
    <source>
        <dbReference type="ARBA" id="ARBA00004123"/>
    </source>
</evidence>